<feature type="chain" id="PRO_5039107377" description="Anti-sigma factor" evidence="1">
    <location>
        <begin position="22"/>
        <end position="163"/>
    </location>
</feature>
<evidence type="ECO:0000256" key="1">
    <source>
        <dbReference type="SAM" id="SignalP"/>
    </source>
</evidence>
<reference evidence="2" key="1">
    <citation type="submission" date="2020-06" db="EMBL/GenBank/DDBJ databases">
        <title>Characterization of fructooligosaccharide metabolism and fructooligosaccharide-degrading enzymes in human commensal butyrate producers.</title>
        <authorList>
            <person name="Tanno H."/>
            <person name="Fujii T."/>
            <person name="Hirano K."/>
            <person name="Maeno S."/>
            <person name="Tonozuka T."/>
            <person name="Sakamoto M."/>
            <person name="Ohkuma M."/>
            <person name="Tochio T."/>
            <person name="Endo A."/>
        </authorList>
    </citation>
    <scope>NUCLEOTIDE SEQUENCE</scope>
    <source>
        <strain evidence="2">JCM 17466</strain>
    </source>
</reference>
<sequence length="163" mass="17486">MHKIGKIFGCCLIAVTLLACTACSGLERLSDNLKVGAEQLSDDVVIGKSNALITPYQSFKGSRTSDGDAFQANYNASVMGFDGQDILVADTDLKENECREVNIQYSFDVQSGNCQLIYISPELEEKVLSESNSGSVIVQLQAGANYIGIIGTDYSGVIQITVE</sequence>
<dbReference type="RefSeq" id="WP_201311774.1">
    <property type="nucleotide sequence ID" value="NZ_BLYI01000050.1"/>
</dbReference>
<evidence type="ECO:0000313" key="3">
    <source>
        <dbReference type="Proteomes" id="UP000613208"/>
    </source>
</evidence>
<organism evidence="2 3">
    <name type="scientific">Anaerostipes butyraticus</name>
    <dbReference type="NCBI Taxonomy" id="645466"/>
    <lineage>
        <taxon>Bacteria</taxon>
        <taxon>Bacillati</taxon>
        <taxon>Bacillota</taxon>
        <taxon>Clostridia</taxon>
        <taxon>Lachnospirales</taxon>
        <taxon>Lachnospiraceae</taxon>
        <taxon>Anaerostipes</taxon>
    </lineage>
</organism>
<gene>
    <name evidence="2" type="ORF">ANBU17_24340</name>
</gene>
<dbReference type="PROSITE" id="PS51257">
    <property type="entry name" value="PROKAR_LIPOPROTEIN"/>
    <property type="match status" value="1"/>
</dbReference>
<dbReference type="Proteomes" id="UP000613208">
    <property type="component" value="Unassembled WGS sequence"/>
</dbReference>
<dbReference type="AlphaFoldDB" id="A0A916Q8A6"/>
<keyword evidence="3" id="KW-1185">Reference proteome</keyword>
<accession>A0A916Q8A6</accession>
<dbReference type="EMBL" id="BLYI01000050">
    <property type="protein sequence ID" value="GFO86087.1"/>
    <property type="molecule type" value="Genomic_DNA"/>
</dbReference>
<evidence type="ECO:0000313" key="2">
    <source>
        <dbReference type="EMBL" id="GFO86087.1"/>
    </source>
</evidence>
<name>A0A916Q8A6_9FIRM</name>
<evidence type="ECO:0008006" key="4">
    <source>
        <dbReference type="Google" id="ProtNLM"/>
    </source>
</evidence>
<protein>
    <recommendedName>
        <fullName evidence="4">Anti-sigma factor</fullName>
    </recommendedName>
</protein>
<comment type="caution">
    <text evidence="2">The sequence shown here is derived from an EMBL/GenBank/DDBJ whole genome shotgun (WGS) entry which is preliminary data.</text>
</comment>
<keyword evidence="1" id="KW-0732">Signal</keyword>
<proteinExistence type="predicted"/>
<feature type="signal peptide" evidence="1">
    <location>
        <begin position="1"/>
        <end position="21"/>
    </location>
</feature>